<dbReference type="Gene3D" id="1.10.287.1060">
    <property type="entry name" value="ESAT-6-like"/>
    <property type="match status" value="1"/>
</dbReference>
<name>A0ABS0NQ26_9ACTN</name>
<dbReference type="InterPro" id="IPR036689">
    <property type="entry name" value="ESAT-6-like_sf"/>
</dbReference>
<reference evidence="2 3" key="1">
    <citation type="submission" date="2020-09" db="EMBL/GenBank/DDBJ databases">
        <title>Biosynthesis of the nuclear factor of activated T cells inhibitor NFAT-133 and its congeners in Streptomyces pactum.</title>
        <authorList>
            <person name="Zhou W."/>
            <person name="Posri P."/>
            <person name="Abugrain M.E."/>
            <person name="Weisberg A.J."/>
            <person name="Chang J.H."/>
            <person name="Mahmud T."/>
        </authorList>
    </citation>
    <scope>NUCLEOTIDE SEQUENCE [LARGE SCALE GENOMIC DNA]</scope>
    <source>
        <strain evidence="2 3">ATCC 27456</strain>
    </source>
</reference>
<protein>
    <submittedName>
        <fullName evidence="2">WXG100 family type VII secretion target</fullName>
    </submittedName>
</protein>
<evidence type="ECO:0000313" key="3">
    <source>
        <dbReference type="Proteomes" id="UP000807371"/>
    </source>
</evidence>
<sequence length="129" mass="13808">MGLKLTNEQLIKLENQIDGVISSMNNQVNDLESVIDMLATQWRGVGAAQFSAAQRDINNYQRNLTNLMGKVREAVEMTRKSNGTNDVGVADAMSRVDVNGAAAGSGMVAAGSYGETGGQYQQHSKLSDL</sequence>
<gene>
    <name evidence="2" type="ORF">IHE55_22035</name>
</gene>
<dbReference type="SUPFAM" id="SSF140453">
    <property type="entry name" value="EsxAB dimer-like"/>
    <property type="match status" value="1"/>
</dbReference>
<dbReference type="EMBL" id="JACYXC010000001">
    <property type="protein sequence ID" value="MBH5337293.1"/>
    <property type="molecule type" value="Genomic_DNA"/>
</dbReference>
<dbReference type="Proteomes" id="UP000807371">
    <property type="component" value="Unassembled WGS sequence"/>
</dbReference>
<evidence type="ECO:0000256" key="1">
    <source>
        <dbReference type="SAM" id="Coils"/>
    </source>
</evidence>
<dbReference type="Pfam" id="PF06013">
    <property type="entry name" value="WXG100"/>
    <property type="match status" value="1"/>
</dbReference>
<comment type="caution">
    <text evidence="2">The sequence shown here is derived from an EMBL/GenBank/DDBJ whole genome shotgun (WGS) entry which is preliminary data.</text>
</comment>
<feature type="coiled-coil region" evidence="1">
    <location>
        <begin position="21"/>
        <end position="77"/>
    </location>
</feature>
<accession>A0ABS0NQ26</accession>
<dbReference type="RefSeq" id="WP_197990602.1">
    <property type="nucleotide sequence ID" value="NZ_JACYXC010000001.1"/>
</dbReference>
<keyword evidence="3" id="KW-1185">Reference proteome</keyword>
<proteinExistence type="predicted"/>
<dbReference type="InterPro" id="IPR010310">
    <property type="entry name" value="T7SS_ESAT-6-like"/>
</dbReference>
<keyword evidence="1" id="KW-0175">Coiled coil</keyword>
<organism evidence="2 3">
    <name type="scientific">Streptomyces pactum</name>
    <dbReference type="NCBI Taxonomy" id="68249"/>
    <lineage>
        <taxon>Bacteria</taxon>
        <taxon>Bacillati</taxon>
        <taxon>Actinomycetota</taxon>
        <taxon>Actinomycetes</taxon>
        <taxon>Kitasatosporales</taxon>
        <taxon>Streptomycetaceae</taxon>
        <taxon>Streptomyces</taxon>
    </lineage>
</organism>
<evidence type="ECO:0000313" key="2">
    <source>
        <dbReference type="EMBL" id="MBH5337293.1"/>
    </source>
</evidence>